<dbReference type="InterPro" id="IPR024301">
    <property type="entry name" value="Amidase_6"/>
</dbReference>
<dbReference type="AlphaFoldDB" id="A0A1Q9W9J3"/>
<evidence type="ECO:0000313" key="3">
    <source>
        <dbReference type="Proteomes" id="UP000179636"/>
    </source>
</evidence>
<accession>A0A1S1K2J4</accession>
<dbReference type="Proteomes" id="UP000179636">
    <property type="component" value="Unassembled WGS sequence"/>
</dbReference>
<name>A0A1Q9W9J3_9MYCO</name>
<feature type="domain" description="Putative amidase" evidence="1">
    <location>
        <begin position="269"/>
        <end position="389"/>
    </location>
</feature>
<accession>A0A1Q9W9J3</accession>
<keyword evidence="3" id="KW-1185">Reference proteome</keyword>
<dbReference type="STRING" id="1908205.BKG60_16800"/>
<comment type="caution">
    <text evidence="2">The sequence shown here is derived from an EMBL/GenBank/DDBJ whole genome shotgun (WGS) entry which is preliminary data.</text>
</comment>
<organism evidence="2 3">
    <name type="scientific">Mycobacterium syngnathidarum</name>
    <dbReference type="NCBI Taxonomy" id="1908205"/>
    <lineage>
        <taxon>Bacteria</taxon>
        <taxon>Bacillati</taxon>
        <taxon>Actinomycetota</taxon>
        <taxon>Actinomycetes</taxon>
        <taxon>Mycobacteriales</taxon>
        <taxon>Mycobacteriaceae</taxon>
        <taxon>Mycobacterium</taxon>
    </lineage>
</organism>
<sequence length="421" mass="45655">MVTFADLRDAKPQLWSTAAQDLRKAAQQCERVVGDIYDNGVQPLKESWADHVGQLAVEVLKNNATKAQTTSVLARAGVEPVDALANAVLTAQSELENGIHLAESNGLKVDPVSGKVSLPRSLGAEADPVAMLMTMSKAQGLIDDAIEAATQADNLCSDALRAANENAANPETTVEQAQEVQSGNVKRALEEIRNTLPDGLSPSEVAAWWNGLTPKEQFDLQRAVPVELSDLEGIPESVKSQLANDGRGYNPVETVRWAIDNAHNDGLDRLDNNCTLFASEALRAGGLDEKDGQWSKRDWLNPVPDIPGLNGKDLDGQRYTTSWYNADQQRDFFLHNGGSEVSLPQARPGDVIYFNWADPELHNGEVSHHTAVVTAVLPDGEVLYTQHTPGALNYGYESRLPVRAQEEGGAGVTIVRPKETW</sequence>
<gene>
    <name evidence="2" type="ORF">BKG61_11150</name>
</gene>
<dbReference type="EMBL" id="MLHV01000008">
    <property type="protein sequence ID" value="OHU01217.1"/>
    <property type="molecule type" value="Genomic_DNA"/>
</dbReference>
<dbReference type="Pfam" id="PF12671">
    <property type="entry name" value="Amidase_6"/>
    <property type="match status" value="1"/>
</dbReference>
<evidence type="ECO:0000313" key="2">
    <source>
        <dbReference type="EMBL" id="OHU01217.1"/>
    </source>
</evidence>
<protein>
    <recommendedName>
        <fullName evidence="1">Putative amidase domain-containing protein</fullName>
    </recommendedName>
</protein>
<evidence type="ECO:0000259" key="1">
    <source>
        <dbReference type="Pfam" id="PF12671"/>
    </source>
</evidence>
<proteinExistence type="predicted"/>
<reference evidence="2 3" key="1">
    <citation type="submission" date="2016-10" db="EMBL/GenBank/DDBJ databases">
        <title>Evaluation of Human, Animal and Environmental Mycobacterium chelonae Isolates by Core Genome Phylogenomic Analysis, Targeted Gene Comparison, and Anti-microbial Susceptibility Patterns: A Tale of Mistaken Identities.</title>
        <authorList>
            <person name="Fogelson S.B."/>
            <person name="Camus A.C."/>
            <person name="Lorenz W."/>
            <person name="Vasireddy R."/>
            <person name="Vasireddy S."/>
            <person name="Smith T."/>
            <person name="Brown-Elliott B.A."/>
            <person name="Wallace R.J.Jr."/>
            <person name="Hasan N.A."/>
            <person name="Reischl U."/>
            <person name="Sanchez S."/>
        </authorList>
    </citation>
    <scope>NUCLEOTIDE SEQUENCE [LARGE SCALE GENOMIC DNA]</scope>
    <source>
        <strain evidence="2 3">24999</strain>
    </source>
</reference>